<evidence type="ECO:0000313" key="1">
    <source>
        <dbReference type="EMBL" id="CAI4001741.1"/>
    </source>
</evidence>
<dbReference type="EMBL" id="CAMXCT010002994">
    <property type="protein sequence ID" value="CAI4001741.1"/>
    <property type="molecule type" value="Genomic_DNA"/>
</dbReference>
<dbReference type="OrthoDB" id="487883at2759"/>
<accession>A0A9P1D4D2</accession>
<dbReference type="AlphaFoldDB" id="A0A9P1D4D2"/>
<keyword evidence="3" id="KW-1185">Reference proteome</keyword>
<gene>
    <name evidence="1" type="ORF">C1SCF055_LOCUS27759</name>
</gene>
<sequence>MSSDEKLVQVYSRANRRRYGKTFPKEALPDLAVDAGNEAIEAAVRRKKECQNEQQNQDLAKKVLAYLKGRKDGVSRAEHGASQLMSLSLAQKIWNAMREQGLVQADVKQLERELVEEYTRPKGIRTAGHLGFSGSLALPLTNLATPLQNMERRLAVERSAAHDGGADVVALQAVKDGLANGAAGEADAEEEEEQRARTLREMKACAERLLKPRTAATARLQKSSFDALHRLVSWAREAAEAKDRDLAQQMIDAGVEEIFRNRLHKGEPCEHQHCIGGLDALVGLGFCPRAAKMLKALRNLNQLHQEEKTHMKALLELCDFLLEECDARQADSDTADRAELWIFLGHDVVSVLASACATLPWSNRVAGRRALCKTFIRLQEIVAAESEHHQIAHKEKLCSLAQLAREVQQVLCEACYAGKTVQKRKNLAGNLMPGELATVRRRWSNLPEDLVLILQRLGGPEAVVKLVQLAGVTNGWSRDFGQEVSKLWELVSDNEWTNVEWVDPDIEDSADPSAGDEVPALPALRRSFTAASRKRKAVAMEG</sequence>
<organism evidence="1">
    <name type="scientific">Cladocopium goreaui</name>
    <dbReference type="NCBI Taxonomy" id="2562237"/>
    <lineage>
        <taxon>Eukaryota</taxon>
        <taxon>Sar</taxon>
        <taxon>Alveolata</taxon>
        <taxon>Dinophyceae</taxon>
        <taxon>Suessiales</taxon>
        <taxon>Symbiodiniaceae</taxon>
        <taxon>Cladocopium</taxon>
    </lineage>
</organism>
<reference evidence="1" key="1">
    <citation type="submission" date="2022-10" db="EMBL/GenBank/DDBJ databases">
        <authorList>
            <person name="Chen Y."/>
            <person name="Dougan E. K."/>
            <person name="Chan C."/>
            <person name="Rhodes N."/>
            <person name="Thang M."/>
        </authorList>
    </citation>
    <scope>NUCLEOTIDE SEQUENCE</scope>
</reference>
<name>A0A9P1D4D2_9DINO</name>
<evidence type="ECO:0000313" key="2">
    <source>
        <dbReference type="EMBL" id="CAL1155116.1"/>
    </source>
</evidence>
<dbReference type="EMBL" id="CAMXCT020002994">
    <property type="protein sequence ID" value="CAL1155116.1"/>
    <property type="molecule type" value="Genomic_DNA"/>
</dbReference>
<evidence type="ECO:0000313" key="3">
    <source>
        <dbReference type="Proteomes" id="UP001152797"/>
    </source>
</evidence>
<proteinExistence type="predicted"/>
<dbReference type="EMBL" id="CAMXCT030002994">
    <property type="protein sequence ID" value="CAL4789053.1"/>
    <property type="molecule type" value="Genomic_DNA"/>
</dbReference>
<dbReference type="Proteomes" id="UP001152797">
    <property type="component" value="Unassembled WGS sequence"/>
</dbReference>
<reference evidence="2" key="2">
    <citation type="submission" date="2024-04" db="EMBL/GenBank/DDBJ databases">
        <authorList>
            <person name="Chen Y."/>
            <person name="Shah S."/>
            <person name="Dougan E. K."/>
            <person name="Thang M."/>
            <person name="Chan C."/>
        </authorList>
    </citation>
    <scope>NUCLEOTIDE SEQUENCE [LARGE SCALE GENOMIC DNA]</scope>
</reference>
<comment type="caution">
    <text evidence="1">The sequence shown here is derived from an EMBL/GenBank/DDBJ whole genome shotgun (WGS) entry which is preliminary data.</text>
</comment>
<protein>
    <submittedName>
        <fullName evidence="1">Uncharacterized protein</fullName>
    </submittedName>
</protein>